<dbReference type="InterPro" id="IPR018490">
    <property type="entry name" value="cNMP-bd_dom_sf"/>
</dbReference>
<proteinExistence type="predicted"/>
<gene>
    <name evidence="5" type="ORF">KDK92_02385</name>
</gene>
<dbReference type="AlphaFoldDB" id="A0A9J6NWX9"/>
<name>A0A9J6NWX9_9CLOT</name>
<dbReference type="InterPro" id="IPR014710">
    <property type="entry name" value="RmlC-like_jellyroll"/>
</dbReference>
<evidence type="ECO:0000313" key="5">
    <source>
        <dbReference type="EMBL" id="MCM1988572.1"/>
    </source>
</evidence>
<dbReference type="Pfam" id="PF13545">
    <property type="entry name" value="HTH_Crp_2"/>
    <property type="match status" value="1"/>
</dbReference>
<reference evidence="5" key="1">
    <citation type="journal article" date="2021" name="mSystems">
        <title>Bacteria and Archaea Synergistically Convert Glycine Betaine to Biogenic Methane in the Formosa Cold Seep of the South China Sea.</title>
        <authorList>
            <person name="Li L."/>
            <person name="Zhang W."/>
            <person name="Zhang S."/>
            <person name="Song L."/>
            <person name="Sun Q."/>
            <person name="Zhang H."/>
            <person name="Xiang H."/>
            <person name="Dong X."/>
        </authorList>
    </citation>
    <scope>NUCLEOTIDE SEQUENCE</scope>
    <source>
        <strain evidence="5">ZWT</strain>
    </source>
</reference>
<feature type="domain" description="HTH crp-type" evidence="4">
    <location>
        <begin position="149"/>
        <end position="221"/>
    </location>
</feature>
<evidence type="ECO:0000259" key="4">
    <source>
        <dbReference type="PROSITE" id="PS51063"/>
    </source>
</evidence>
<dbReference type="Proteomes" id="UP001056429">
    <property type="component" value="Unassembled WGS sequence"/>
</dbReference>
<evidence type="ECO:0000313" key="6">
    <source>
        <dbReference type="Proteomes" id="UP001056429"/>
    </source>
</evidence>
<organism evidence="5 6">
    <name type="scientific">Oceanirhabdus seepicola</name>
    <dbReference type="NCBI Taxonomy" id="2828781"/>
    <lineage>
        <taxon>Bacteria</taxon>
        <taxon>Bacillati</taxon>
        <taxon>Bacillota</taxon>
        <taxon>Clostridia</taxon>
        <taxon>Eubacteriales</taxon>
        <taxon>Clostridiaceae</taxon>
        <taxon>Oceanirhabdus</taxon>
    </lineage>
</organism>
<keyword evidence="6" id="KW-1185">Reference proteome</keyword>
<dbReference type="CDD" id="cd00038">
    <property type="entry name" value="CAP_ED"/>
    <property type="match status" value="1"/>
</dbReference>
<protein>
    <submittedName>
        <fullName evidence="5">Helix-turn-helix domain-containing protein</fullName>
    </submittedName>
</protein>
<dbReference type="PANTHER" id="PTHR24567">
    <property type="entry name" value="CRP FAMILY TRANSCRIPTIONAL REGULATORY PROTEIN"/>
    <property type="match status" value="1"/>
</dbReference>
<keyword evidence="1" id="KW-0805">Transcription regulation</keyword>
<dbReference type="SUPFAM" id="SSF46785">
    <property type="entry name" value="Winged helix' DNA-binding domain"/>
    <property type="match status" value="1"/>
</dbReference>
<dbReference type="GO" id="GO:0003700">
    <property type="term" value="F:DNA-binding transcription factor activity"/>
    <property type="evidence" value="ECO:0007669"/>
    <property type="project" value="TreeGrafter"/>
</dbReference>
<reference evidence="5" key="2">
    <citation type="submission" date="2021-04" db="EMBL/GenBank/DDBJ databases">
        <authorList>
            <person name="Dong X."/>
        </authorList>
    </citation>
    <scope>NUCLEOTIDE SEQUENCE</scope>
    <source>
        <strain evidence="5">ZWT</strain>
    </source>
</reference>
<dbReference type="Pfam" id="PF00027">
    <property type="entry name" value="cNMP_binding"/>
    <property type="match status" value="1"/>
</dbReference>
<keyword evidence="2" id="KW-0238">DNA-binding</keyword>
<comment type="caution">
    <text evidence="5">The sequence shown here is derived from an EMBL/GenBank/DDBJ whole genome shotgun (WGS) entry which is preliminary data.</text>
</comment>
<dbReference type="PANTHER" id="PTHR24567:SF26">
    <property type="entry name" value="REGULATORY PROTEIN YEIL"/>
    <property type="match status" value="1"/>
</dbReference>
<dbReference type="InterPro" id="IPR036390">
    <property type="entry name" value="WH_DNA-bd_sf"/>
</dbReference>
<evidence type="ECO:0000256" key="3">
    <source>
        <dbReference type="ARBA" id="ARBA00023163"/>
    </source>
</evidence>
<dbReference type="InterPro" id="IPR050397">
    <property type="entry name" value="Env_Response_Regulators"/>
</dbReference>
<dbReference type="GO" id="GO:0005829">
    <property type="term" value="C:cytosol"/>
    <property type="evidence" value="ECO:0007669"/>
    <property type="project" value="TreeGrafter"/>
</dbReference>
<sequence>MNVINDKQLIKEYVNKFSIDKFFSNDMLEHFVLHKYNTGDFICLTGETLEYLQFLVKGKCKISIFLENGKSLLLRFGAPLTLIGDLEIANNTLYDCNLQCIEEIHCVCIPVKIIEEHCSNDSVFWHEICKSLSRKLRTSSASSSINLLYPLENRLASYLIAISSSHNEGKTTRNDIHTSKLSDIADLLGTSYRHLARTINVLCEKGIISRLGKAIIVEDYEALAELAGDIYI</sequence>
<evidence type="ECO:0000256" key="1">
    <source>
        <dbReference type="ARBA" id="ARBA00023015"/>
    </source>
</evidence>
<accession>A0A9J6NWX9</accession>
<keyword evidence="3" id="KW-0804">Transcription</keyword>
<evidence type="ECO:0000256" key="2">
    <source>
        <dbReference type="ARBA" id="ARBA00023125"/>
    </source>
</evidence>
<dbReference type="EMBL" id="JAGSOJ010000001">
    <property type="protein sequence ID" value="MCM1988572.1"/>
    <property type="molecule type" value="Genomic_DNA"/>
</dbReference>
<dbReference type="RefSeq" id="WP_250857437.1">
    <property type="nucleotide sequence ID" value="NZ_JAGSOJ010000001.1"/>
</dbReference>
<dbReference type="InterPro" id="IPR000595">
    <property type="entry name" value="cNMP-bd_dom"/>
</dbReference>
<dbReference type="InterPro" id="IPR012318">
    <property type="entry name" value="HTH_CRP"/>
</dbReference>
<dbReference type="SUPFAM" id="SSF51206">
    <property type="entry name" value="cAMP-binding domain-like"/>
    <property type="match status" value="1"/>
</dbReference>
<dbReference type="GO" id="GO:0003677">
    <property type="term" value="F:DNA binding"/>
    <property type="evidence" value="ECO:0007669"/>
    <property type="project" value="UniProtKB-KW"/>
</dbReference>
<dbReference type="Gene3D" id="2.60.120.10">
    <property type="entry name" value="Jelly Rolls"/>
    <property type="match status" value="1"/>
</dbReference>
<dbReference type="PROSITE" id="PS51063">
    <property type="entry name" value="HTH_CRP_2"/>
    <property type="match status" value="1"/>
</dbReference>